<name>A0AAN9SJV6_PSOTE</name>
<dbReference type="EMBL" id="JAYMYS010000004">
    <property type="protein sequence ID" value="KAK7395318.1"/>
    <property type="molecule type" value="Genomic_DNA"/>
</dbReference>
<evidence type="ECO:0000256" key="3">
    <source>
        <dbReference type="SAM" id="MobiDB-lite"/>
    </source>
</evidence>
<dbReference type="PANTHER" id="PTHR33142">
    <property type="entry name" value="CYCLIN-DEPENDENT PROTEIN KINASE INHIBITOR SMR13"/>
    <property type="match status" value="1"/>
</dbReference>
<reference evidence="4 5" key="1">
    <citation type="submission" date="2024-01" db="EMBL/GenBank/DDBJ databases">
        <title>The genomes of 5 underutilized Papilionoideae crops provide insights into root nodulation and disease resistanc.</title>
        <authorList>
            <person name="Jiang F."/>
        </authorList>
    </citation>
    <scope>NUCLEOTIDE SEQUENCE [LARGE SCALE GENOMIC DNA]</scope>
    <source>
        <strain evidence="4">DUOXIRENSHENG_FW03</strain>
        <tissue evidence="4">Leaves</tissue>
    </source>
</reference>
<keyword evidence="1" id="KW-0649">Protein kinase inhibitor</keyword>
<dbReference type="GO" id="GO:0004860">
    <property type="term" value="F:protein kinase inhibitor activity"/>
    <property type="evidence" value="ECO:0007669"/>
    <property type="project" value="UniProtKB-KW"/>
</dbReference>
<dbReference type="Proteomes" id="UP001386955">
    <property type="component" value="Unassembled WGS sequence"/>
</dbReference>
<organism evidence="4 5">
    <name type="scientific">Psophocarpus tetragonolobus</name>
    <name type="common">Winged bean</name>
    <name type="synonym">Dolichos tetragonolobus</name>
    <dbReference type="NCBI Taxonomy" id="3891"/>
    <lineage>
        <taxon>Eukaryota</taxon>
        <taxon>Viridiplantae</taxon>
        <taxon>Streptophyta</taxon>
        <taxon>Embryophyta</taxon>
        <taxon>Tracheophyta</taxon>
        <taxon>Spermatophyta</taxon>
        <taxon>Magnoliopsida</taxon>
        <taxon>eudicotyledons</taxon>
        <taxon>Gunneridae</taxon>
        <taxon>Pentapetalae</taxon>
        <taxon>rosids</taxon>
        <taxon>fabids</taxon>
        <taxon>Fabales</taxon>
        <taxon>Fabaceae</taxon>
        <taxon>Papilionoideae</taxon>
        <taxon>50 kb inversion clade</taxon>
        <taxon>NPAAA clade</taxon>
        <taxon>indigoferoid/millettioid clade</taxon>
        <taxon>Phaseoleae</taxon>
        <taxon>Psophocarpus</taxon>
    </lineage>
</organism>
<keyword evidence="5" id="KW-1185">Reference proteome</keyword>
<protein>
    <submittedName>
        <fullName evidence="4">Uncharacterized protein</fullName>
    </submittedName>
</protein>
<dbReference type="InterPro" id="IPR040389">
    <property type="entry name" value="SMR"/>
</dbReference>
<gene>
    <name evidence="4" type="ORF">VNO78_15869</name>
</gene>
<evidence type="ECO:0000313" key="5">
    <source>
        <dbReference type="Proteomes" id="UP001386955"/>
    </source>
</evidence>
<dbReference type="AlphaFoldDB" id="A0AAN9SJV6"/>
<comment type="caution">
    <text evidence="4">The sequence shown here is derived from an EMBL/GenBank/DDBJ whole genome shotgun (WGS) entry which is preliminary data.</text>
</comment>
<keyword evidence="2" id="KW-0131">Cell cycle</keyword>
<evidence type="ECO:0000256" key="2">
    <source>
        <dbReference type="ARBA" id="ARBA00023306"/>
    </source>
</evidence>
<sequence>MHFKTDHTLFSSMSNQEFLLTKDDKDLSNFQIVKRSRTLELQSASTETLSSSCNISQYSESTKEEKSNQEIEEYHQICRVRVPKQGDSESNTSKLKEEDGEEEDGFRTPTSLDHKISEPSSCPPAPRKTKPCLKRKASYYNNICNCRHPLDVSKEVLEFLFPTQHAIPLSASQQSTKKVRRKEHNISRLVLTPNKEIFEFIQKKTTVSACITHNWSKTLILPSGLHLEKLSSDSKKIEGAETVANNAGNLNDYVLPLACSEFDWTEISEGCESFSTLPSRGKLYKRKLVVLADDDEIEIFTMCKVLITLSVWNDNISANELVQIPIAWGHFNFSFGLTPKRTCKDYRGSFSKVSSQSNFCGELYEVPIALAYEVAVQKERRFRVHLDKAGEGTNSNIRISSGNLNEEQFLWAVWEKHWCLK</sequence>
<accession>A0AAN9SJV6</accession>
<evidence type="ECO:0000313" key="4">
    <source>
        <dbReference type="EMBL" id="KAK7395318.1"/>
    </source>
</evidence>
<dbReference type="GO" id="GO:0005634">
    <property type="term" value="C:nucleus"/>
    <property type="evidence" value="ECO:0007669"/>
    <property type="project" value="TreeGrafter"/>
</dbReference>
<evidence type="ECO:0000256" key="1">
    <source>
        <dbReference type="ARBA" id="ARBA00023013"/>
    </source>
</evidence>
<proteinExistence type="predicted"/>
<dbReference type="PANTHER" id="PTHR33142:SF65">
    <property type="entry name" value="CYCLIN-DEPENDENT PROTEIN KINASE INHIBITOR SMR2-LIKE"/>
    <property type="match status" value="1"/>
</dbReference>
<feature type="region of interest" description="Disordered" evidence="3">
    <location>
        <begin position="81"/>
        <end position="128"/>
    </location>
</feature>
<dbReference type="GO" id="GO:0032875">
    <property type="term" value="P:regulation of DNA endoreduplication"/>
    <property type="evidence" value="ECO:0007669"/>
    <property type="project" value="InterPro"/>
</dbReference>